<feature type="compositionally biased region" description="Low complexity" evidence="1">
    <location>
        <begin position="23"/>
        <end position="46"/>
    </location>
</feature>
<dbReference type="Proteomes" id="UP001154402">
    <property type="component" value="Chromosome"/>
</dbReference>
<reference evidence="2" key="1">
    <citation type="journal article" date="2008" name="Genome Res.">
        <title>Chlamydia trachomatis: genome sequence analysis of lymphogranuloma venereum isolates.</title>
        <authorList>
            <person name="Thomson N.R."/>
            <person name="Holden M.T."/>
            <person name="Carder C."/>
            <person name="Lennard N."/>
            <person name="Lockey S.J."/>
            <person name="Marsh P."/>
            <person name="Skipp P."/>
            <person name="O'Connor C.D."/>
            <person name="Goodhead I."/>
            <person name="Norbertzcak H."/>
            <person name="Harris B."/>
            <person name="Ormond D."/>
            <person name="Rance R."/>
            <person name="Quail M.A."/>
            <person name="Parkhill J."/>
            <person name="Stephens R.S."/>
            <person name="Clarke I.N."/>
        </authorList>
    </citation>
    <scope>NUCLEOTIDE SEQUENCE [LARGE SCALE GENOMIC DNA]</scope>
    <source>
        <strain evidence="2">434/Bu</strain>
        <strain evidence="3">434/Bu / ATCC VR-902B</strain>
    </source>
</reference>
<evidence type="ECO:0000256" key="1">
    <source>
        <dbReference type="SAM" id="MobiDB-lite"/>
    </source>
</evidence>
<protein>
    <submittedName>
        <fullName evidence="2">Uncharacterized protein</fullName>
    </submittedName>
</protein>
<dbReference type="HOGENOM" id="CLU_027556_0_0_0"/>
<feature type="compositionally biased region" description="Polar residues" evidence="1">
    <location>
        <begin position="47"/>
        <end position="63"/>
    </location>
</feature>
<sequence>MSFGIGSACSSLWSRLCGSSGSEGNSEEGVTSSGSDAASGSGAASAVCQQPTSSASTEGNGPSVQIPMVGTYSANVQSLVNQGHGGRGFVNRCYQKYSASGVSLTSISIGAGDSVDGPLPSVVITQQPQGSGSSARGAGSLQMGAVLSGMSTLTGNSIFDLFGESQITNLIGDAVDGTSTSSSPLRDATKGASTADLIALFLALGGSGSQGVNSPLVATLLSRYSLSGSLDAKKLQELLEALKKLQNDAPTSDGARPGLGECCTHLCGALSSSPNPIVSAVGIAGTGLTELLMLAAQSQRVRKCALLCHDACKPCCASACGYPSCGCADGEGGCGSFGALVCSCAELWCCQESPAEEANLEEYARKLKDLEMAVGSTTFMLGLHNLGISFSDLVKGNFTNLPTPEQLETACKDAVSSLGKLMMRITQEKWLGRLCSCAGILDNPFWKRALCSGLAGGTHMLSLQDLTSRVKVITSSGNKQEAENLDLELLLPALSSLQVTGTEEDCDDEGQGLNTDQLTMLLCKFCSVLSAAIGNDRRPIWLTPKQITEILCVCMVMSGISIVGGPSNQSAEYQEFQNTVMQESLTHLQSSLRVSKRTNNRTRAEVRKLVVKYEAQSSFLSLLEGLRDPNSKESKDLMRECFASWAQKAGVQSSSI</sequence>
<feature type="region of interest" description="Disordered" evidence="1">
    <location>
        <begin position="23"/>
        <end position="66"/>
    </location>
</feature>
<dbReference type="PATRIC" id="fig|471472.4.peg.389"/>
<proteinExistence type="predicted"/>
<gene>
    <name evidence="2" type="ordered locus">CTL0360</name>
</gene>
<evidence type="ECO:0000313" key="2">
    <source>
        <dbReference type="EMBL" id="CAP03800.1"/>
    </source>
</evidence>
<dbReference type="AlphaFoldDB" id="A0A0H3MKJ7"/>
<dbReference type="KEGG" id="ctb:CTL0360"/>
<organism evidence="2">
    <name type="scientific">Chlamydia trachomatis serovar L2 (strain ATCC VR-902B / DSM 19102 / 434/Bu)</name>
    <dbReference type="NCBI Taxonomy" id="471472"/>
    <lineage>
        <taxon>Bacteria</taxon>
        <taxon>Pseudomonadati</taxon>
        <taxon>Chlamydiota</taxon>
        <taxon>Chlamydiia</taxon>
        <taxon>Chlamydiales</taxon>
        <taxon>Chlamydiaceae</taxon>
        <taxon>Chlamydia/Chlamydophila group</taxon>
        <taxon>Chlamydia</taxon>
    </lineage>
</organism>
<name>A0A0H3MKJ7_CHLT2</name>
<dbReference type="RefSeq" id="WP_009873560.1">
    <property type="nucleotide sequence ID" value="NC_010287.1"/>
</dbReference>
<accession>A0A0H3MKJ7</accession>
<evidence type="ECO:0000313" key="3">
    <source>
        <dbReference type="Proteomes" id="UP000000795"/>
    </source>
</evidence>
<dbReference type="EMBL" id="AM884176">
    <property type="protein sequence ID" value="CAP03800.1"/>
    <property type="molecule type" value="Genomic_DNA"/>
</dbReference>